<keyword evidence="5 7" id="KW-1133">Transmembrane helix</keyword>
<dbReference type="Proteomes" id="UP001519460">
    <property type="component" value="Unassembled WGS sequence"/>
</dbReference>
<dbReference type="GO" id="GO:0034045">
    <property type="term" value="C:phagophore assembly site membrane"/>
    <property type="evidence" value="ECO:0007669"/>
    <property type="project" value="UniProtKB-SubCell"/>
</dbReference>
<dbReference type="InterPro" id="IPR009011">
    <property type="entry name" value="Man6P_isomerase_rcpt-bd_dom_sf"/>
</dbReference>
<accession>A0ABD0KX04</accession>
<dbReference type="AlphaFoldDB" id="A0ABD0KX04"/>
<keyword evidence="3 8" id="KW-0732">Signal</keyword>
<comment type="caution">
    <text evidence="9">The sequence shown here is derived from an EMBL/GenBank/DDBJ whole genome shotgun (WGS) entry which is preliminary data.</text>
</comment>
<comment type="subcellular location">
    <subcellularLocation>
        <location evidence="1">Preautophagosomal structure membrane</location>
        <topology evidence="1">Single-pass type I membrane protein</topology>
    </subcellularLocation>
</comment>
<keyword evidence="4" id="KW-0653">Protein transport</keyword>
<dbReference type="SUPFAM" id="SSF50911">
    <property type="entry name" value="Mannose 6-phosphate receptor domain"/>
    <property type="match status" value="1"/>
</dbReference>
<feature type="chain" id="PRO_5044752636" evidence="8">
    <location>
        <begin position="24"/>
        <end position="240"/>
    </location>
</feature>
<evidence type="ECO:0000313" key="9">
    <source>
        <dbReference type="EMBL" id="KAK7491698.1"/>
    </source>
</evidence>
<dbReference type="InterPro" id="IPR018939">
    <property type="entry name" value="Autophagy-rel_prot_27"/>
</dbReference>
<proteinExistence type="predicted"/>
<evidence type="ECO:0000256" key="4">
    <source>
        <dbReference type="ARBA" id="ARBA00022927"/>
    </source>
</evidence>
<dbReference type="PANTHER" id="PTHR15071:SF0">
    <property type="entry name" value="MANNOSE 6-PHOSPHATE RECEPTOR-LIKE PROTEIN 1"/>
    <property type="match status" value="1"/>
</dbReference>
<feature type="signal peptide" evidence="8">
    <location>
        <begin position="1"/>
        <end position="23"/>
    </location>
</feature>
<evidence type="ECO:0000256" key="6">
    <source>
        <dbReference type="ARBA" id="ARBA00023136"/>
    </source>
</evidence>
<name>A0ABD0KX04_9CAEN</name>
<evidence type="ECO:0000256" key="2">
    <source>
        <dbReference type="ARBA" id="ARBA00022692"/>
    </source>
</evidence>
<reference evidence="9 10" key="1">
    <citation type="journal article" date="2023" name="Sci. Data">
        <title>Genome assembly of the Korean intertidal mud-creeper Batillaria attramentaria.</title>
        <authorList>
            <person name="Patra A.K."/>
            <person name="Ho P.T."/>
            <person name="Jun S."/>
            <person name="Lee S.J."/>
            <person name="Kim Y."/>
            <person name="Won Y.J."/>
        </authorList>
    </citation>
    <scope>NUCLEOTIDE SEQUENCE [LARGE SCALE GENOMIC DNA]</scope>
    <source>
        <strain evidence="9">Wonlab-2016</strain>
    </source>
</reference>
<dbReference type="GO" id="GO:0000139">
    <property type="term" value="C:Golgi membrane"/>
    <property type="evidence" value="ECO:0007669"/>
    <property type="project" value="UniProtKB-SubCell"/>
</dbReference>
<keyword evidence="4" id="KW-0813">Transport</keyword>
<evidence type="ECO:0000313" key="10">
    <source>
        <dbReference type="Proteomes" id="UP001519460"/>
    </source>
</evidence>
<organism evidence="9 10">
    <name type="scientific">Batillaria attramentaria</name>
    <dbReference type="NCBI Taxonomy" id="370345"/>
    <lineage>
        <taxon>Eukaryota</taxon>
        <taxon>Metazoa</taxon>
        <taxon>Spiralia</taxon>
        <taxon>Lophotrochozoa</taxon>
        <taxon>Mollusca</taxon>
        <taxon>Gastropoda</taxon>
        <taxon>Caenogastropoda</taxon>
        <taxon>Sorbeoconcha</taxon>
        <taxon>Cerithioidea</taxon>
        <taxon>Batillariidae</taxon>
        <taxon>Batillaria</taxon>
    </lineage>
</organism>
<protein>
    <submittedName>
        <fullName evidence="9">Uncharacterized protein</fullName>
    </submittedName>
</protein>
<feature type="transmembrane region" description="Helical" evidence="7">
    <location>
        <begin position="163"/>
        <end position="184"/>
    </location>
</feature>
<sequence>MAAISSRVLRVCLLAVLVELAESQICRKIDQCSCVLDNGDEINLHLSSGADDGKPVFRFHSGPFVYTYSPCSGFSCGLLSLNDTAICKGPPDMPIANVSSAAFEVDKSDISLLYRWTGKMMTSHVKLECSDAETFALVGFNSSTYNFTLQTLCACPGACVDSALNMSVGTVLILIFLSMTTAYFGTGCVYRKALYGASGLELLPHRHFWCSLPPLIKDGYMFFISPCLGNRAEYRTYDRL</sequence>
<evidence type="ECO:0000256" key="7">
    <source>
        <dbReference type="SAM" id="Phobius"/>
    </source>
</evidence>
<evidence type="ECO:0000256" key="1">
    <source>
        <dbReference type="ARBA" id="ARBA00004472"/>
    </source>
</evidence>
<evidence type="ECO:0000256" key="5">
    <source>
        <dbReference type="ARBA" id="ARBA00022989"/>
    </source>
</evidence>
<evidence type="ECO:0000256" key="3">
    <source>
        <dbReference type="ARBA" id="ARBA00022729"/>
    </source>
</evidence>
<evidence type="ECO:0000256" key="8">
    <source>
        <dbReference type="SAM" id="SignalP"/>
    </source>
</evidence>
<dbReference type="GO" id="GO:0015031">
    <property type="term" value="P:protein transport"/>
    <property type="evidence" value="ECO:0007669"/>
    <property type="project" value="UniProtKB-KW"/>
</dbReference>
<dbReference type="PANTHER" id="PTHR15071">
    <property type="entry name" value="MANNOSE-6-PHOSPHATE RECEPTOR FAMILY MEMBER"/>
    <property type="match status" value="1"/>
</dbReference>
<dbReference type="EMBL" id="JACVVK020000112">
    <property type="protein sequence ID" value="KAK7491698.1"/>
    <property type="molecule type" value="Genomic_DNA"/>
</dbReference>
<dbReference type="Pfam" id="PF09451">
    <property type="entry name" value="ATG27"/>
    <property type="match status" value="1"/>
</dbReference>
<gene>
    <name evidence="9" type="ORF">BaRGS_00017151</name>
</gene>
<keyword evidence="6 7" id="KW-0472">Membrane</keyword>
<keyword evidence="10" id="KW-1185">Reference proteome</keyword>
<keyword evidence="2 7" id="KW-0812">Transmembrane</keyword>